<dbReference type="Ensembl" id="ENSPNAT00000003956.2">
    <property type="protein sequence ID" value="ENSPNAP00000026898.2"/>
    <property type="gene ID" value="ENSPNAG00000012255.2"/>
</dbReference>
<dbReference type="InterPro" id="IPR036860">
    <property type="entry name" value="SH2_dom_sf"/>
</dbReference>
<sequence length="531" mass="59834">MSLPTREQFEEWSPAQVASYLSQNKMRECATTVQKMKIDGRRFLSLSDTDLNKFSLIHRPQLQKMVQDIKKNDDSIFNRLKRFQTEQTANILKTGRNTLDRIKNKGPPKVPARDYPGDSHDAEWSGSEFDSDVYEDPQGEHDDNYEPPPCERVFTSAPSNSYPEGEYLDKCPGRPTQTKRIKPFLPAKPPFSEKQNQAAKDDEDYIDPEDGTDEDNYIDPSEKDTRGNKGKHLGIPRRSHSPDVYEVPDTEDSPVTSRCSAKHQTPALRLPPKPSPRANIKKPAPCPEPEDDDDYEVCNADDSPTSSPNLQGLAERPKLKAAEDRRPSIPVPLPREVKLQKPPVFPKAGISTRDHEASSASMARDPPNPGATPTPGFYRAKMSLPREIPHQKPPAAERGSLSREDSGTRQQEEEASVYKRPWYASDCDRKKAEDALIRSAKDGSYLVRKSSGVDALQPYTLVVFYNGRVYNIPVRYIPTTKQYALGKHKNGEERFSTVSDIIENHQKNALVLVDTQSNTKDSTKLRHAVKL</sequence>
<dbReference type="GO" id="GO:0007169">
    <property type="term" value="P:cell surface receptor protein tyrosine kinase signaling pathway"/>
    <property type="evidence" value="ECO:0007669"/>
    <property type="project" value="TreeGrafter"/>
</dbReference>
<evidence type="ECO:0000256" key="3">
    <source>
        <dbReference type="SAM" id="MobiDB-lite"/>
    </source>
</evidence>
<feature type="compositionally biased region" description="Acidic residues" evidence="3">
    <location>
        <begin position="201"/>
        <end position="217"/>
    </location>
</feature>
<evidence type="ECO:0000256" key="2">
    <source>
        <dbReference type="PROSITE-ProRule" id="PRU00191"/>
    </source>
</evidence>
<dbReference type="GO" id="GO:0035556">
    <property type="term" value="P:intracellular signal transduction"/>
    <property type="evidence" value="ECO:0007669"/>
    <property type="project" value="TreeGrafter"/>
</dbReference>
<evidence type="ECO:0000313" key="6">
    <source>
        <dbReference type="Proteomes" id="UP001501920"/>
    </source>
</evidence>
<reference evidence="5" key="2">
    <citation type="submission" date="2025-08" db="UniProtKB">
        <authorList>
            <consortium name="Ensembl"/>
        </authorList>
    </citation>
    <scope>IDENTIFICATION</scope>
</reference>
<dbReference type="Gene3D" id="3.30.505.10">
    <property type="entry name" value="SH2 domain"/>
    <property type="match status" value="1"/>
</dbReference>
<dbReference type="SUPFAM" id="SSF47769">
    <property type="entry name" value="SAM/Pointed domain"/>
    <property type="match status" value="1"/>
</dbReference>
<dbReference type="SUPFAM" id="SSF55550">
    <property type="entry name" value="SH2 domain"/>
    <property type="match status" value="1"/>
</dbReference>
<dbReference type="SMART" id="SM00252">
    <property type="entry name" value="SH2"/>
    <property type="match status" value="1"/>
</dbReference>
<dbReference type="AlphaFoldDB" id="A0A3B4DTV7"/>
<dbReference type="RefSeq" id="XP_017552159.2">
    <property type="nucleotide sequence ID" value="XM_017696670.2"/>
</dbReference>
<dbReference type="PANTHER" id="PTHR14098">
    <property type="entry name" value="SH2 DOMAIN CONTAINING PROTEIN"/>
    <property type="match status" value="1"/>
</dbReference>
<dbReference type="Pfam" id="PF00017">
    <property type="entry name" value="SH2"/>
    <property type="match status" value="1"/>
</dbReference>
<dbReference type="FunFam" id="3.30.505.10:FF:000016">
    <property type="entry name" value="B-cell linker protein isoform 2"/>
    <property type="match status" value="1"/>
</dbReference>
<name>A0A3B4DTV7_PYGNA</name>
<dbReference type="STRING" id="42514.ENSPNAP00000026898"/>
<dbReference type="Gene3D" id="1.10.150.50">
    <property type="entry name" value="Transcription Factor, Ets-1"/>
    <property type="match status" value="1"/>
</dbReference>
<reference evidence="5" key="3">
    <citation type="submission" date="2025-09" db="UniProtKB">
        <authorList>
            <consortium name="Ensembl"/>
        </authorList>
    </citation>
    <scope>IDENTIFICATION</scope>
</reference>
<protein>
    <recommendedName>
        <fullName evidence="4">SH2 domain-containing protein</fullName>
    </recommendedName>
</protein>
<dbReference type="SMART" id="SM00454">
    <property type="entry name" value="SAM"/>
    <property type="match status" value="1"/>
</dbReference>
<dbReference type="GO" id="GO:0005737">
    <property type="term" value="C:cytoplasm"/>
    <property type="evidence" value="ECO:0007669"/>
    <property type="project" value="UniProtKB-ARBA"/>
</dbReference>
<keyword evidence="6" id="KW-1185">Reference proteome</keyword>
<dbReference type="PROSITE" id="PS50001">
    <property type="entry name" value="SH2"/>
    <property type="match status" value="1"/>
</dbReference>
<dbReference type="GeneID" id="108426863"/>
<dbReference type="Proteomes" id="UP001501920">
    <property type="component" value="Chromosome 5"/>
</dbReference>
<dbReference type="InterPro" id="IPR000980">
    <property type="entry name" value="SH2"/>
</dbReference>
<proteinExistence type="predicted"/>
<dbReference type="OMA" id="ELLEDEX"/>
<evidence type="ECO:0000256" key="1">
    <source>
        <dbReference type="ARBA" id="ARBA00022999"/>
    </source>
</evidence>
<feature type="region of interest" description="Disordered" evidence="3">
    <location>
        <begin position="97"/>
        <end position="417"/>
    </location>
</feature>
<dbReference type="InterPro" id="IPR051751">
    <property type="entry name" value="Immunoreceptor_sig_adapters"/>
</dbReference>
<accession>A0A3B4DTV7</accession>
<dbReference type="OrthoDB" id="10044490at2759"/>
<feature type="compositionally biased region" description="Basic and acidic residues" evidence="3">
    <location>
        <begin position="111"/>
        <end position="123"/>
    </location>
</feature>
<dbReference type="CDD" id="cd09929">
    <property type="entry name" value="SH2_BLNK_SLP-76"/>
    <property type="match status" value="1"/>
</dbReference>
<dbReference type="InterPro" id="IPR013761">
    <property type="entry name" value="SAM/pointed_sf"/>
</dbReference>
<dbReference type="GeneTree" id="ENSGT00940000155715"/>
<gene>
    <name evidence="5" type="primary">BLNK</name>
</gene>
<keyword evidence="1 2" id="KW-0727">SH2 domain</keyword>
<dbReference type="PANTHER" id="PTHR14098:SF3">
    <property type="entry name" value="B-CELL LINKER PROTEIN"/>
    <property type="match status" value="1"/>
</dbReference>
<feature type="compositionally biased region" description="Basic and acidic residues" evidence="3">
    <location>
        <begin position="400"/>
        <end position="412"/>
    </location>
</feature>
<organism evidence="5 6">
    <name type="scientific">Pygocentrus nattereri</name>
    <name type="common">Red-bellied piranha</name>
    <dbReference type="NCBI Taxonomy" id="42514"/>
    <lineage>
        <taxon>Eukaryota</taxon>
        <taxon>Metazoa</taxon>
        <taxon>Chordata</taxon>
        <taxon>Craniata</taxon>
        <taxon>Vertebrata</taxon>
        <taxon>Euteleostomi</taxon>
        <taxon>Actinopterygii</taxon>
        <taxon>Neopterygii</taxon>
        <taxon>Teleostei</taxon>
        <taxon>Ostariophysi</taxon>
        <taxon>Characiformes</taxon>
        <taxon>Characoidei</taxon>
        <taxon>Pygocentrus</taxon>
    </lineage>
</organism>
<reference evidence="5 6" key="1">
    <citation type="submission" date="2020-10" db="EMBL/GenBank/DDBJ databases">
        <title>Pygocentrus nattereri (red-bellied piranha) genome, fPygNat1, primary haplotype.</title>
        <authorList>
            <person name="Myers G."/>
            <person name="Meyer A."/>
            <person name="Karagic N."/>
            <person name="Pippel M."/>
            <person name="Winkler S."/>
            <person name="Tracey A."/>
            <person name="Wood J."/>
            <person name="Formenti G."/>
            <person name="Howe K."/>
            <person name="Fedrigo O."/>
            <person name="Jarvis E.D."/>
        </authorList>
    </citation>
    <scope>NUCLEOTIDE SEQUENCE [LARGE SCALE GENOMIC DNA]</scope>
</reference>
<feature type="domain" description="SH2" evidence="4">
    <location>
        <begin position="422"/>
        <end position="529"/>
    </location>
</feature>
<evidence type="ECO:0000313" key="5">
    <source>
        <dbReference type="Ensembl" id="ENSPNAP00000026898.2"/>
    </source>
</evidence>
<feature type="compositionally biased region" description="Basic residues" evidence="3">
    <location>
        <begin position="228"/>
        <end position="239"/>
    </location>
</feature>
<feature type="compositionally biased region" description="Polar residues" evidence="3">
    <location>
        <begin position="253"/>
        <end position="263"/>
    </location>
</feature>
<dbReference type="InterPro" id="IPR001660">
    <property type="entry name" value="SAM"/>
</dbReference>
<feature type="compositionally biased region" description="Basic and acidic residues" evidence="3">
    <location>
        <begin position="315"/>
        <end position="327"/>
    </location>
</feature>
<evidence type="ECO:0000259" key="4">
    <source>
        <dbReference type="PROSITE" id="PS50001"/>
    </source>
</evidence>